<comment type="caution">
    <text evidence="1">The sequence shown here is derived from an EMBL/GenBank/DDBJ whole genome shotgun (WGS) entry which is preliminary data.</text>
</comment>
<gene>
    <name evidence="1" type="ORF">L1049_017523</name>
</gene>
<keyword evidence="2" id="KW-1185">Reference proteome</keyword>
<reference evidence="1 2" key="1">
    <citation type="journal article" date="2024" name="Plant J.">
        <title>Genome sequences and population genomics reveal climatic adaptation and genomic divergence between two closely related sweetgum species.</title>
        <authorList>
            <person name="Xu W.Q."/>
            <person name="Ren C.Q."/>
            <person name="Zhang X.Y."/>
            <person name="Comes H.P."/>
            <person name="Liu X.H."/>
            <person name="Li Y.G."/>
            <person name="Kettle C.J."/>
            <person name="Jalonen R."/>
            <person name="Gaisberger H."/>
            <person name="Ma Y.Z."/>
            <person name="Qiu Y.X."/>
        </authorList>
    </citation>
    <scope>NUCLEOTIDE SEQUENCE [LARGE SCALE GENOMIC DNA]</scope>
    <source>
        <strain evidence="1">Hangzhou</strain>
    </source>
</reference>
<accession>A0AAP0S7K9</accession>
<evidence type="ECO:0000313" key="2">
    <source>
        <dbReference type="Proteomes" id="UP001415857"/>
    </source>
</evidence>
<dbReference type="AlphaFoldDB" id="A0AAP0S7K9"/>
<name>A0AAP0S7K9_LIQFO</name>
<protein>
    <submittedName>
        <fullName evidence="1">Uncharacterized protein</fullName>
    </submittedName>
</protein>
<evidence type="ECO:0000313" key="1">
    <source>
        <dbReference type="EMBL" id="KAK9289052.1"/>
    </source>
</evidence>
<proteinExistence type="predicted"/>
<dbReference type="Proteomes" id="UP001415857">
    <property type="component" value="Unassembled WGS sequence"/>
</dbReference>
<organism evidence="1 2">
    <name type="scientific">Liquidambar formosana</name>
    <name type="common">Formosan gum</name>
    <dbReference type="NCBI Taxonomy" id="63359"/>
    <lineage>
        <taxon>Eukaryota</taxon>
        <taxon>Viridiplantae</taxon>
        <taxon>Streptophyta</taxon>
        <taxon>Embryophyta</taxon>
        <taxon>Tracheophyta</taxon>
        <taxon>Spermatophyta</taxon>
        <taxon>Magnoliopsida</taxon>
        <taxon>eudicotyledons</taxon>
        <taxon>Gunneridae</taxon>
        <taxon>Pentapetalae</taxon>
        <taxon>Saxifragales</taxon>
        <taxon>Altingiaceae</taxon>
        <taxon>Liquidambar</taxon>
    </lineage>
</organism>
<dbReference type="EMBL" id="JBBPBK010000003">
    <property type="protein sequence ID" value="KAK9289052.1"/>
    <property type="molecule type" value="Genomic_DNA"/>
</dbReference>
<sequence>MDHYMAWHHSITRRRISPPIDLAPEYPHMEYQPLGAATHRLVEGVVSIARRSALTLHETNDDAGRVMYIEIIGLCRSMLEDVGEGGQLERVLRELEPPIRGQG</sequence>